<sequence>MNYLRDINSHKLYEMYQAGHWSVDRVEGEHVSRVVRRTAAPIDLQRRSRRARGRGGAGPLYPSTRGLARVITPRPLIALAHTHQRSPHCWPTVPTKWVAYVDT</sequence>
<reference evidence="2" key="1">
    <citation type="journal article" date="2008" name="Insect Biochem. Mol. Biol.">
        <title>The genome of a lepidopteran model insect, the silkworm Bombyx mori.</title>
        <authorList>
            <consortium name="International Silkworm Genome Consortium"/>
        </authorList>
    </citation>
    <scope>NUCLEOTIDE SEQUENCE [LARGE SCALE GENOMIC DNA]</scope>
    <source>
        <strain evidence="2">p50T</strain>
    </source>
</reference>
<dbReference type="AlphaFoldDB" id="A0A8R2QX40"/>
<proteinExistence type="predicted"/>
<name>A0A8R2QX40_BOMMO</name>
<evidence type="ECO:0000313" key="1">
    <source>
        <dbReference type="EnsemblMetazoa" id="XP_037869448.1"/>
    </source>
</evidence>
<keyword evidence="2" id="KW-1185">Reference proteome</keyword>
<organism evidence="1 2">
    <name type="scientific">Bombyx mori</name>
    <name type="common">Silk moth</name>
    <dbReference type="NCBI Taxonomy" id="7091"/>
    <lineage>
        <taxon>Eukaryota</taxon>
        <taxon>Metazoa</taxon>
        <taxon>Ecdysozoa</taxon>
        <taxon>Arthropoda</taxon>
        <taxon>Hexapoda</taxon>
        <taxon>Insecta</taxon>
        <taxon>Pterygota</taxon>
        <taxon>Neoptera</taxon>
        <taxon>Endopterygota</taxon>
        <taxon>Lepidoptera</taxon>
        <taxon>Glossata</taxon>
        <taxon>Ditrysia</taxon>
        <taxon>Bombycoidea</taxon>
        <taxon>Bombycidae</taxon>
        <taxon>Bombycinae</taxon>
        <taxon>Bombyx</taxon>
    </lineage>
</organism>
<protein>
    <submittedName>
        <fullName evidence="1">Uncharacterized protein</fullName>
    </submittedName>
</protein>
<dbReference type="EnsemblMetazoa" id="XM_038013520.1">
    <property type="protein sequence ID" value="XP_037869448.1"/>
    <property type="gene ID" value="LOC119629040"/>
</dbReference>
<accession>A0A8R2QX40</accession>
<dbReference type="Proteomes" id="UP000005204">
    <property type="component" value="Unassembled WGS sequence"/>
</dbReference>
<evidence type="ECO:0000313" key="2">
    <source>
        <dbReference type="Proteomes" id="UP000005204"/>
    </source>
</evidence>
<reference evidence="1" key="2">
    <citation type="submission" date="2022-06" db="UniProtKB">
        <authorList>
            <consortium name="EnsemblMetazoa"/>
        </authorList>
    </citation>
    <scope>IDENTIFICATION</scope>
    <source>
        <strain evidence="1">p50T (Dazao)</strain>
    </source>
</reference>